<keyword evidence="4" id="KW-1185">Reference proteome</keyword>
<dbReference type="PROSITE" id="PS51257">
    <property type="entry name" value="PROKAR_LIPOPROTEIN"/>
    <property type="match status" value="1"/>
</dbReference>
<name>A0ABS4QB49_9NOCA</name>
<dbReference type="RefSeq" id="WP_209886830.1">
    <property type="nucleotide sequence ID" value="NZ_JAGGMR010000001.1"/>
</dbReference>
<feature type="compositionally biased region" description="Low complexity" evidence="1">
    <location>
        <begin position="26"/>
        <end position="46"/>
    </location>
</feature>
<evidence type="ECO:0000313" key="3">
    <source>
        <dbReference type="EMBL" id="MBP2188926.1"/>
    </source>
</evidence>
<comment type="caution">
    <text evidence="3">The sequence shown here is derived from an EMBL/GenBank/DDBJ whole genome shotgun (WGS) entry which is preliminary data.</text>
</comment>
<evidence type="ECO:0000256" key="1">
    <source>
        <dbReference type="SAM" id="MobiDB-lite"/>
    </source>
</evidence>
<feature type="signal peptide" evidence="2">
    <location>
        <begin position="1"/>
        <end position="21"/>
    </location>
</feature>
<dbReference type="Proteomes" id="UP001519325">
    <property type="component" value="Unassembled WGS sequence"/>
</dbReference>
<evidence type="ECO:0000313" key="4">
    <source>
        <dbReference type="Proteomes" id="UP001519325"/>
    </source>
</evidence>
<proteinExistence type="predicted"/>
<dbReference type="EMBL" id="JAGGMR010000001">
    <property type="protein sequence ID" value="MBP2188926.1"/>
    <property type="molecule type" value="Genomic_DNA"/>
</dbReference>
<evidence type="ECO:0000256" key="2">
    <source>
        <dbReference type="SAM" id="SignalP"/>
    </source>
</evidence>
<organism evidence="3 4">
    <name type="scientific">Nocardia goodfellowii</name>
    <dbReference type="NCBI Taxonomy" id="882446"/>
    <lineage>
        <taxon>Bacteria</taxon>
        <taxon>Bacillati</taxon>
        <taxon>Actinomycetota</taxon>
        <taxon>Actinomycetes</taxon>
        <taxon>Mycobacteriales</taxon>
        <taxon>Nocardiaceae</taxon>
        <taxon>Nocardia</taxon>
    </lineage>
</organism>
<protein>
    <submittedName>
        <fullName evidence="3">Uncharacterized protein</fullName>
    </submittedName>
</protein>
<reference evidence="3 4" key="1">
    <citation type="submission" date="2021-03" db="EMBL/GenBank/DDBJ databases">
        <title>Sequencing the genomes of 1000 actinobacteria strains.</title>
        <authorList>
            <person name="Klenk H.-P."/>
        </authorList>
    </citation>
    <scope>NUCLEOTIDE SEQUENCE [LARGE SCALE GENOMIC DNA]</scope>
    <source>
        <strain evidence="3 4">DSM 45516</strain>
    </source>
</reference>
<feature type="chain" id="PRO_5045323899" evidence="2">
    <location>
        <begin position="22"/>
        <end position="123"/>
    </location>
</feature>
<accession>A0ABS4QB49</accession>
<gene>
    <name evidence="3" type="ORF">BJ987_001827</name>
</gene>
<sequence>MQKLFLVTAVAVAAVSLAACGGDIATAAPATSEPPAGPTTAAPSSTVEPAAVIMIDPDGDKWNRARTIREARQLAESVREAGTQLPANFCEQGYIEGLEGGGQFPSGRQAWLDACEEGVRQAG</sequence>
<keyword evidence="2" id="KW-0732">Signal</keyword>
<feature type="region of interest" description="Disordered" evidence="1">
    <location>
        <begin position="26"/>
        <end position="47"/>
    </location>
</feature>